<comment type="caution">
    <text evidence="8">The sequence shown here is derived from an EMBL/GenBank/DDBJ whole genome shotgun (WGS) entry which is preliminary data.</text>
</comment>
<feature type="transmembrane region" description="Helical" evidence="6">
    <location>
        <begin position="46"/>
        <end position="67"/>
    </location>
</feature>
<dbReference type="AlphaFoldDB" id="E6Q931"/>
<feature type="transmembrane region" description="Helical" evidence="6">
    <location>
        <begin position="111"/>
        <end position="128"/>
    </location>
</feature>
<feature type="transmembrane region" description="Helical" evidence="6">
    <location>
        <begin position="79"/>
        <end position="99"/>
    </location>
</feature>
<sequence>MSHEAHRRHLLHTLLREKKVNLSSMFDAFSHQEKIWLTSIPRPRTIALLALTQGLASVNIAALGAVAPSLEHELAIGNVAFGLLSAASILTGAVAALPIGILGDRRARVPLLIKLVYMWAAAIAISAVSPDYVFLLVMQMVAGAAGVAVGPVIASLSGDLFPPSWRSRAFGLIVGGELLGAGIGMAVAGTINALGNWRITFIALAAMALILAYLLTKWMHEPTRENMGKLAQNVLIDHDTIASVSAPVGSIKTDNQRYLLEDIKKQQIPPVATRILREDPTYWSWLKAARTILSIPSNVIFISASSAGYFYFTGLMAFGVLYLTQRFDLNTMNASLIFVGIGLGGVGGVIASGWLADYLLRRGIITARVWVTGISFLLTIPFFFLALQTSHKWLEITLLFFGAAALGATNPSLDAARLDIMHSRLWGRAEGIRISLRYILEAAAPLAFGWVSEYFPEQSCPLAQCRYGYGLQISFEIFLILLAVATILLLIATHTYPRDVATALFSEQPTRS</sequence>
<dbReference type="SUPFAM" id="SSF103473">
    <property type="entry name" value="MFS general substrate transporter"/>
    <property type="match status" value="1"/>
</dbReference>
<proteinExistence type="predicted"/>
<dbReference type="PROSITE" id="PS50850">
    <property type="entry name" value="MFS"/>
    <property type="match status" value="1"/>
</dbReference>
<dbReference type="EMBL" id="CABP01000023">
    <property type="protein sequence ID" value="CBI03693.1"/>
    <property type="molecule type" value="Genomic_DNA"/>
</dbReference>
<evidence type="ECO:0000313" key="8">
    <source>
        <dbReference type="EMBL" id="CBI03693.1"/>
    </source>
</evidence>
<keyword evidence="5 6" id="KW-0472">Membrane</keyword>
<dbReference type="GO" id="GO:0016020">
    <property type="term" value="C:membrane"/>
    <property type="evidence" value="ECO:0007669"/>
    <property type="project" value="UniProtKB-SubCell"/>
</dbReference>
<evidence type="ECO:0000259" key="7">
    <source>
        <dbReference type="PROSITE" id="PS50850"/>
    </source>
</evidence>
<dbReference type="PANTHER" id="PTHR23505">
    <property type="entry name" value="SPINSTER"/>
    <property type="match status" value="1"/>
</dbReference>
<evidence type="ECO:0000256" key="6">
    <source>
        <dbReference type="SAM" id="Phobius"/>
    </source>
</evidence>
<dbReference type="Pfam" id="PF07690">
    <property type="entry name" value="MFS_1"/>
    <property type="match status" value="1"/>
</dbReference>
<dbReference type="InterPro" id="IPR011701">
    <property type="entry name" value="MFS"/>
</dbReference>
<feature type="transmembrane region" description="Helical" evidence="6">
    <location>
        <begin position="471"/>
        <end position="492"/>
    </location>
</feature>
<keyword evidence="2" id="KW-0813">Transport</keyword>
<feature type="transmembrane region" description="Helical" evidence="6">
    <location>
        <begin position="134"/>
        <end position="157"/>
    </location>
</feature>
<feature type="transmembrane region" description="Helical" evidence="6">
    <location>
        <begin position="335"/>
        <end position="355"/>
    </location>
</feature>
<dbReference type="InterPro" id="IPR020846">
    <property type="entry name" value="MFS_dom"/>
</dbReference>
<keyword evidence="3 6" id="KW-0812">Transmembrane</keyword>
<feature type="transmembrane region" description="Helical" evidence="6">
    <location>
        <begin position="434"/>
        <end position="451"/>
    </location>
</feature>
<dbReference type="GO" id="GO:0022857">
    <property type="term" value="F:transmembrane transporter activity"/>
    <property type="evidence" value="ECO:0007669"/>
    <property type="project" value="InterPro"/>
</dbReference>
<feature type="transmembrane region" description="Helical" evidence="6">
    <location>
        <begin position="169"/>
        <end position="191"/>
    </location>
</feature>
<evidence type="ECO:0000256" key="5">
    <source>
        <dbReference type="ARBA" id="ARBA00023136"/>
    </source>
</evidence>
<keyword evidence="4 6" id="KW-1133">Transmembrane helix</keyword>
<dbReference type="PANTHER" id="PTHR23505:SF79">
    <property type="entry name" value="PROTEIN SPINSTER"/>
    <property type="match status" value="1"/>
</dbReference>
<reference evidence="8" key="1">
    <citation type="submission" date="2009-10" db="EMBL/GenBank/DDBJ databases">
        <title>Diversity of trophic interactions inside an arsenic-rich microbial ecosystem.</title>
        <authorList>
            <person name="Bertin P.N."/>
            <person name="Heinrich-Salmeron A."/>
            <person name="Pelletier E."/>
            <person name="Goulhen-Chollet F."/>
            <person name="Arsene-Ploetze F."/>
            <person name="Gallien S."/>
            <person name="Calteau A."/>
            <person name="Vallenet D."/>
            <person name="Casiot C."/>
            <person name="Chane-Woon-Ming B."/>
            <person name="Giloteaux L."/>
            <person name="Barakat M."/>
            <person name="Bonnefoy V."/>
            <person name="Bruneel O."/>
            <person name="Chandler M."/>
            <person name="Cleiss J."/>
            <person name="Duran R."/>
            <person name="Elbaz-Poulichet F."/>
            <person name="Fonknechten N."/>
            <person name="Lauga B."/>
            <person name="Mornico D."/>
            <person name="Ortet P."/>
            <person name="Schaeffer C."/>
            <person name="Siguier P."/>
            <person name="Alexander Thil Smith A."/>
            <person name="Van Dorsselaer A."/>
            <person name="Weissenbach J."/>
            <person name="Medigue C."/>
            <person name="Le Paslier D."/>
        </authorList>
    </citation>
    <scope>NUCLEOTIDE SEQUENCE</scope>
</reference>
<comment type="subcellular location">
    <subcellularLocation>
        <location evidence="1">Membrane</location>
        <topology evidence="1">Multi-pass membrane protein</topology>
    </subcellularLocation>
</comment>
<evidence type="ECO:0000256" key="1">
    <source>
        <dbReference type="ARBA" id="ARBA00004141"/>
    </source>
</evidence>
<dbReference type="InterPro" id="IPR044770">
    <property type="entry name" value="MFS_spinster-like"/>
</dbReference>
<feature type="transmembrane region" description="Helical" evidence="6">
    <location>
        <begin position="367"/>
        <end position="387"/>
    </location>
</feature>
<dbReference type="InterPro" id="IPR036259">
    <property type="entry name" value="MFS_trans_sf"/>
</dbReference>
<feature type="transmembrane region" description="Helical" evidence="6">
    <location>
        <begin position="393"/>
        <end position="413"/>
    </location>
</feature>
<evidence type="ECO:0000256" key="2">
    <source>
        <dbReference type="ARBA" id="ARBA00022448"/>
    </source>
</evidence>
<name>E6Q931_9ZZZZ</name>
<feature type="domain" description="Major facilitator superfamily (MFS) profile" evidence="7">
    <location>
        <begin position="45"/>
        <end position="500"/>
    </location>
</feature>
<protein>
    <recommendedName>
        <fullName evidence="7">Major facilitator superfamily (MFS) profile domain-containing protein</fullName>
    </recommendedName>
</protein>
<accession>E6Q931</accession>
<feature type="transmembrane region" description="Helical" evidence="6">
    <location>
        <begin position="197"/>
        <end position="215"/>
    </location>
</feature>
<organism evidence="8">
    <name type="scientific">mine drainage metagenome</name>
    <dbReference type="NCBI Taxonomy" id="410659"/>
    <lineage>
        <taxon>unclassified sequences</taxon>
        <taxon>metagenomes</taxon>
        <taxon>ecological metagenomes</taxon>
    </lineage>
</organism>
<evidence type="ECO:0000256" key="3">
    <source>
        <dbReference type="ARBA" id="ARBA00022692"/>
    </source>
</evidence>
<evidence type="ECO:0000256" key="4">
    <source>
        <dbReference type="ARBA" id="ARBA00022989"/>
    </source>
</evidence>
<dbReference type="Gene3D" id="1.20.1250.20">
    <property type="entry name" value="MFS general substrate transporter like domains"/>
    <property type="match status" value="1"/>
</dbReference>
<feature type="transmembrane region" description="Helical" evidence="6">
    <location>
        <begin position="299"/>
        <end position="323"/>
    </location>
</feature>
<gene>
    <name evidence="8" type="ORF">CARN5_2856</name>
</gene>